<name>A0ABP6M6E6_9MICC</name>
<dbReference type="InterPro" id="IPR009057">
    <property type="entry name" value="Homeodomain-like_sf"/>
</dbReference>
<feature type="DNA-binding region" description="H-T-H motif" evidence="4">
    <location>
        <begin position="25"/>
        <end position="44"/>
    </location>
</feature>
<dbReference type="InterPro" id="IPR001647">
    <property type="entry name" value="HTH_TetR"/>
</dbReference>
<evidence type="ECO:0000313" key="8">
    <source>
        <dbReference type="Proteomes" id="UP001500236"/>
    </source>
</evidence>
<sequence>MPLSAAAIVEAAHRLLLDYGLQDVSMRRLAGELGVRPGALYYHVPSKQQLLADVAHRILAPLADPPGTVGVEELMRRFRATVLPIRDGADLMLIAFGLNPGLPPVPALRRGLERLGLASGLAHERAQIVMHFALGAVAAEQNAALLHPTPETTDREAPNRETTGPETTRGAALYDEGLRLLMPTAD</sequence>
<keyword evidence="8" id="KW-1185">Reference proteome</keyword>
<evidence type="ECO:0000256" key="3">
    <source>
        <dbReference type="ARBA" id="ARBA00023163"/>
    </source>
</evidence>
<dbReference type="SUPFAM" id="SSF46689">
    <property type="entry name" value="Homeodomain-like"/>
    <property type="match status" value="1"/>
</dbReference>
<dbReference type="Gene3D" id="1.10.10.60">
    <property type="entry name" value="Homeodomain-like"/>
    <property type="match status" value="1"/>
</dbReference>
<dbReference type="RefSeq" id="WP_344683901.1">
    <property type="nucleotide sequence ID" value="NZ_BAAAVT010000034.1"/>
</dbReference>
<dbReference type="SUPFAM" id="SSF48498">
    <property type="entry name" value="Tetracyclin repressor-like, C-terminal domain"/>
    <property type="match status" value="1"/>
</dbReference>
<evidence type="ECO:0000256" key="2">
    <source>
        <dbReference type="ARBA" id="ARBA00023125"/>
    </source>
</evidence>
<dbReference type="Pfam" id="PF00440">
    <property type="entry name" value="TetR_N"/>
    <property type="match status" value="1"/>
</dbReference>
<dbReference type="InterPro" id="IPR003012">
    <property type="entry name" value="Tet_transcr_reg_TetR"/>
</dbReference>
<dbReference type="Gene3D" id="1.10.357.10">
    <property type="entry name" value="Tetracycline Repressor, domain 2"/>
    <property type="match status" value="1"/>
</dbReference>
<keyword evidence="3" id="KW-0804">Transcription</keyword>
<dbReference type="PANTHER" id="PTHR30055">
    <property type="entry name" value="HTH-TYPE TRANSCRIPTIONAL REGULATOR RUTR"/>
    <property type="match status" value="1"/>
</dbReference>
<comment type="caution">
    <text evidence="7">The sequence shown here is derived from an EMBL/GenBank/DDBJ whole genome shotgun (WGS) entry which is preliminary data.</text>
</comment>
<evidence type="ECO:0000313" key="7">
    <source>
        <dbReference type="EMBL" id="GAA3076725.1"/>
    </source>
</evidence>
<dbReference type="PRINTS" id="PR00400">
    <property type="entry name" value="TETREPRESSOR"/>
</dbReference>
<dbReference type="PRINTS" id="PR00455">
    <property type="entry name" value="HTHTETR"/>
</dbReference>
<feature type="region of interest" description="Disordered" evidence="5">
    <location>
        <begin position="147"/>
        <end position="170"/>
    </location>
</feature>
<dbReference type="Proteomes" id="UP001500236">
    <property type="component" value="Unassembled WGS sequence"/>
</dbReference>
<keyword evidence="2 4" id="KW-0238">DNA-binding</keyword>
<evidence type="ECO:0000259" key="6">
    <source>
        <dbReference type="PROSITE" id="PS50977"/>
    </source>
</evidence>
<dbReference type="PROSITE" id="PS50977">
    <property type="entry name" value="HTH_TETR_2"/>
    <property type="match status" value="1"/>
</dbReference>
<dbReference type="PANTHER" id="PTHR30055:SF234">
    <property type="entry name" value="HTH-TYPE TRANSCRIPTIONAL REGULATOR BETI"/>
    <property type="match status" value="1"/>
</dbReference>
<protein>
    <recommendedName>
        <fullName evidence="6">HTH tetR-type domain-containing protein</fullName>
    </recommendedName>
</protein>
<keyword evidence="1" id="KW-0805">Transcription regulation</keyword>
<reference evidence="8" key="1">
    <citation type="journal article" date="2019" name="Int. J. Syst. Evol. Microbiol.">
        <title>The Global Catalogue of Microorganisms (GCM) 10K type strain sequencing project: providing services to taxonomists for standard genome sequencing and annotation.</title>
        <authorList>
            <consortium name="The Broad Institute Genomics Platform"/>
            <consortium name="The Broad Institute Genome Sequencing Center for Infectious Disease"/>
            <person name="Wu L."/>
            <person name="Ma J."/>
        </authorList>
    </citation>
    <scope>NUCLEOTIDE SEQUENCE [LARGE SCALE GENOMIC DNA]</scope>
    <source>
        <strain evidence="8">JCM 14309</strain>
    </source>
</reference>
<dbReference type="EMBL" id="BAAAVT010000034">
    <property type="protein sequence ID" value="GAA3076725.1"/>
    <property type="molecule type" value="Genomic_DNA"/>
</dbReference>
<evidence type="ECO:0000256" key="4">
    <source>
        <dbReference type="PROSITE-ProRule" id="PRU00335"/>
    </source>
</evidence>
<proteinExistence type="predicted"/>
<organism evidence="7 8">
    <name type="scientific">Nesterenkonia aethiopica</name>
    <dbReference type="NCBI Taxonomy" id="269144"/>
    <lineage>
        <taxon>Bacteria</taxon>
        <taxon>Bacillati</taxon>
        <taxon>Actinomycetota</taxon>
        <taxon>Actinomycetes</taxon>
        <taxon>Micrococcales</taxon>
        <taxon>Micrococcaceae</taxon>
        <taxon>Nesterenkonia</taxon>
    </lineage>
</organism>
<dbReference type="InterPro" id="IPR036271">
    <property type="entry name" value="Tet_transcr_reg_TetR-rel_C_sf"/>
</dbReference>
<gene>
    <name evidence="7" type="ORF">GCM10010529_30140</name>
</gene>
<evidence type="ECO:0000256" key="5">
    <source>
        <dbReference type="SAM" id="MobiDB-lite"/>
    </source>
</evidence>
<accession>A0ABP6M6E6</accession>
<dbReference type="InterPro" id="IPR050109">
    <property type="entry name" value="HTH-type_TetR-like_transc_reg"/>
</dbReference>
<feature type="domain" description="HTH tetR-type" evidence="6">
    <location>
        <begin position="2"/>
        <end position="62"/>
    </location>
</feature>
<evidence type="ECO:0000256" key="1">
    <source>
        <dbReference type="ARBA" id="ARBA00023015"/>
    </source>
</evidence>